<name>A0A1H1N2U6_9ACTN</name>
<dbReference type="PIRSF" id="PIRSF012641">
    <property type="entry name" value="UCP012641"/>
    <property type="match status" value="1"/>
</dbReference>
<dbReference type="AlphaFoldDB" id="A0A1H1N2U6"/>
<dbReference type="EMBL" id="LT629757">
    <property type="protein sequence ID" value="SDR93237.1"/>
    <property type="molecule type" value="Genomic_DNA"/>
</dbReference>
<protein>
    <recommendedName>
        <fullName evidence="1">Zinc-ribbon domain-containing protein</fullName>
    </recommendedName>
</protein>
<organism evidence="2 3">
    <name type="scientific">Nocardioides scoriae</name>
    <dbReference type="NCBI Taxonomy" id="642780"/>
    <lineage>
        <taxon>Bacteria</taxon>
        <taxon>Bacillati</taxon>
        <taxon>Actinomycetota</taxon>
        <taxon>Actinomycetes</taxon>
        <taxon>Propionibacteriales</taxon>
        <taxon>Nocardioidaceae</taxon>
        <taxon>Nocardioides</taxon>
    </lineage>
</organism>
<sequence length="336" mass="37705">MKAFRCRSCDNPLYFENSRCVSCGTRLGYSRDERLIVPVDDAGRYTAADGTPWWVCRNLTLSGCTWLAPVEGGQCFGCDLTRTRPNDDDAVGLRQFWAAERAKRHLVAELDVLGFPVVGKHQDPVDGLAFDLLSSVAESVTIGHADGVITIDLAESEASHREKLREQLDEPYRTMLGHFRHESGHYYEWQLVGTGERRARYRELFGDETRDYQAEIERHYAEGPPAGWEASYISGYATMHPFEDFAETWAHYLHICDTIETASEHGLTTVGTVTSFRHFRDVVVGIWVPLAIALNMINRSMGHDDLYPFVIPGPVLDKLEFVSTLAGAARRDGADA</sequence>
<evidence type="ECO:0000313" key="2">
    <source>
        <dbReference type="EMBL" id="SDR93237.1"/>
    </source>
</evidence>
<evidence type="ECO:0000259" key="1">
    <source>
        <dbReference type="Pfam" id="PF10005"/>
    </source>
</evidence>
<dbReference type="InterPro" id="IPR011201">
    <property type="entry name" value="Zinc-ribbon_6_bact"/>
</dbReference>
<dbReference type="STRING" id="642780.SAMN04488570_0751"/>
<dbReference type="RefSeq" id="WP_091733366.1">
    <property type="nucleotide sequence ID" value="NZ_LT629757.1"/>
</dbReference>
<dbReference type="Proteomes" id="UP000198859">
    <property type="component" value="Chromosome I"/>
</dbReference>
<reference evidence="3" key="1">
    <citation type="submission" date="2016-10" db="EMBL/GenBank/DDBJ databases">
        <authorList>
            <person name="Varghese N."/>
            <person name="Submissions S."/>
        </authorList>
    </citation>
    <scope>NUCLEOTIDE SEQUENCE [LARGE SCALE GENOMIC DNA]</scope>
    <source>
        <strain evidence="3">DSM 22127</strain>
    </source>
</reference>
<feature type="domain" description="Zinc-ribbon" evidence="1">
    <location>
        <begin position="4"/>
        <end position="88"/>
    </location>
</feature>
<dbReference type="Pfam" id="PF15887">
    <property type="entry name" value="Peptidase_Mx"/>
    <property type="match status" value="1"/>
</dbReference>
<dbReference type="InterPro" id="IPR031321">
    <property type="entry name" value="UCP012641"/>
</dbReference>
<keyword evidence="3" id="KW-1185">Reference proteome</keyword>
<dbReference type="OrthoDB" id="256753at2"/>
<dbReference type="Gene3D" id="3.40.390.70">
    <property type="match status" value="1"/>
</dbReference>
<proteinExistence type="predicted"/>
<gene>
    <name evidence="2" type="ORF">SAMN04488570_0751</name>
</gene>
<evidence type="ECO:0000313" key="3">
    <source>
        <dbReference type="Proteomes" id="UP000198859"/>
    </source>
</evidence>
<accession>A0A1H1N2U6</accession>
<dbReference type="Pfam" id="PF10005">
    <property type="entry name" value="Zn_ribbon_DZR_6"/>
    <property type="match status" value="1"/>
</dbReference>